<dbReference type="AlphaFoldDB" id="A0A2T0PYH6"/>
<protein>
    <recommendedName>
        <fullName evidence="4">PE-PGRS family protein</fullName>
    </recommendedName>
</protein>
<keyword evidence="3" id="KW-1185">Reference proteome</keyword>
<organism evidence="2 3">
    <name type="scientific">Allonocardiopsis opalescens</name>
    <dbReference type="NCBI Taxonomy" id="1144618"/>
    <lineage>
        <taxon>Bacteria</taxon>
        <taxon>Bacillati</taxon>
        <taxon>Actinomycetota</taxon>
        <taxon>Actinomycetes</taxon>
        <taxon>Streptosporangiales</taxon>
        <taxon>Allonocardiopsis</taxon>
    </lineage>
</organism>
<feature type="region of interest" description="Disordered" evidence="1">
    <location>
        <begin position="286"/>
        <end position="345"/>
    </location>
</feature>
<sequence length="345" mass="38287">MAAVNGSEIVPVWEDGVAYGSWPAPDLSQVRMLHQLFQPAQEVDGRWLSCGPTAPAPQDGRDLLASHFLRKTQDPGESERDRREFAAVANLLDWEAHDELVVLGRRYRVVRIERYCVFSGGLPEGPHAGDHPSAPVDAPPGYGTDLSRDAVTTRAATVLKDRLRDFVPGGGLMPREVTADALVRTALHRDLVLLPAGFQLVETRDAGRRWGILLDHHPSPQRAHDALLGHFEARFRTDVDWNDDTPAHVRDAYRRAHEACATDRMPTAVTVLDRTYRIARTIPIVRHGIDGPETPRDTDHDPYPPPAAQAQQAADEGQLTEHDDPDLIPPRPTPDDRRFLPGARP</sequence>
<evidence type="ECO:0000313" key="2">
    <source>
        <dbReference type="EMBL" id="PRX96596.1"/>
    </source>
</evidence>
<evidence type="ECO:0000256" key="1">
    <source>
        <dbReference type="SAM" id="MobiDB-lite"/>
    </source>
</evidence>
<proteinExistence type="predicted"/>
<dbReference type="Pfam" id="PF19379">
    <property type="entry name" value="DUF5954"/>
    <property type="match status" value="1"/>
</dbReference>
<evidence type="ECO:0000313" key="3">
    <source>
        <dbReference type="Proteomes" id="UP000237846"/>
    </source>
</evidence>
<accession>A0A2T0PYH6</accession>
<gene>
    <name evidence="2" type="ORF">CLV72_107119</name>
</gene>
<dbReference type="EMBL" id="PVZC01000007">
    <property type="protein sequence ID" value="PRX96596.1"/>
    <property type="molecule type" value="Genomic_DNA"/>
</dbReference>
<feature type="compositionally biased region" description="Basic and acidic residues" evidence="1">
    <location>
        <begin position="287"/>
        <end position="302"/>
    </location>
</feature>
<dbReference type="Proteomes" id="UP000237846">
    <property type="component" value="Unassembled WGS sequence"/>
</dbReference>
<name>A0A2T0PYH6_9ACTN</name>
<reference evidence="2 3" key="1">
    <citation type="submission" date="2018-03" db="EMBL/GenBank/DDBJ databases">
        <title>Genomic Encyclopedia of Archaeal and Bacterial Type Strains, Phase II (KMG-II): from individual species to whole genera.</title>
        <authorList>
            <person name="Goeker M."/>
        </authorList>
    </citation>
    <scope>NUCLEOTIDE SEQUENCE [LARGE SCALE GENOMIC DNA]</scope>
    <source>
        <strain evidence="2 3">DSM 45601</strain>
    </source>
</reference>
<dbReference type="InterPro" id="IPR045998">
    <property type="entry name" value="DUF5954"/>
</dbReference>
<comment type="caution">
    <text evidence="2">The sequence shown here is derived from an EMBL/GenBank/DDBJ whole genome shotgun (WGS) entry which is preliminary data.</text>
</comment>
<evidence type="ECO:0008006" key="4">
    <source>
        <dbReference type="Google" id="ProtNLM"/>
    </source>
</evidence>